<dbReference type="InterPro" id="IPR036291">
    <property type="entry name" value="NAD(P)-bd_dom_sf"/>
</dbReference>
<dbReference type="Pfam" id="PF01370">
    <property type="entry name" value="Epimerase"/>
    <property type="match status" value="1"/>
</dbReference>
<evidence type="ECO:0000259" key="1">
    <source>
        <dbReference type="Pfam" id="PF01370"/>
    </source>
</evidence>
<evidence type="ECO:0000313" key="2">
    <source>
        <dbReference type="EMBL" id="PHU40370.1"/>
    </source>
</evidence>
<evidence type="ECO:0000313" key="3">
    <source>
        <dbReference type="Proteomes" id="UP000224317"/>
    </source>
</evidence>
<dbReference type="Proteomes" id="UP000224317">
    <property type="component" value="Unassembled WGS sequence"/>
</dbReference>
<protein>
    <submittedName>
        <fullName evidence="2">NAD-dependent epimerase</fullName>
    </submittedName>
</protein>
<dbReference type="AlphaFoldDB" id="A0A2G3EAX2"/>
<proteinExistence type="predicted"/>
<dbReference type="PANTHER" id="PTHR43245:SF58">
    <property type="entry name" value="BLL5923 PROTEIN"/>
    <property type="match status" value="1"/>
</dbReference>
<dbReference type="RefSeq" id="WP_099413170.1">
    <property type="nucleotide sequence ID" value="NZ_PDYH01000020.1"/>
</dbReference>
<dbReference type="InterPro" id="IPR050177">
    <property type="entry name" value="Lipid_A_modif_metabolic_enz"/>
</dbReference>
<feature type="domain" description="NAD-dependent epimerase/dehydratase" evidence="1">
    <location>
        <begin position="4"/>
        <end position="199"/>
    </location>
</feature>
<organism evidence="2 3">
    <name type="scientific">Pseudobutyrivibrio ruminis</name>
    <dbReference type="NCBI Taxonomy" id="46206"/>
    <lineage>
        <taxon>Bacteria</taxon>
        <taxon>Bacillati</taxon>
        <taxon>Bacillota</taxon>
        <taxon>Clostridia</taxon>
        <taxon>Lachnospirales</taxon>
        <taxon>Lachnospiraceae</taxon>
        <taxon>Pseudobutyrivibrio</taxon>
    </lineage>
</organism>
<name>A0A2G3EAX2_9FIRM</name>
<reference evidence="2" key="1">
    <citation type="submission" date="2017-10" db="EMBL/GenBank/DDBJ databases">
        <title>Resolving the taxonomy of Roseburia spp., Eubacterium rectale and Agathobacter spp. through phylogenomic analysis.</title>
        <authorList>
            <person name="Sheridan P.O."/>
            <person name="Walker A.W."/>
            <person name="Duncan S.H."/>
            <person name="Scott K.P."/>
            <person name="Toole P.W.O."/>
            <person name="Luis P."/>
            <person name="Flint H.J."/>
        </authorList>
    </citation>
    <scope>NUCLEOTIDE SEQUENCE [LARGE SCALE GENOMIC DNA]</scope>
    <source>
        <strain evidence="2">JK10</strain>
    </source>
</reference>
<dbReference type="EMBL" id="PDYH01000020">
    <property type="protein sequence ID" value="PHU40370.1"/>
    <property type="molecule type" value="Genomic_DNA"/>
</dbReference>
<accession>A0A2G3EAX2</accession>
<sequence length="268" mass="30503">MKKILVTGANSYIGKNFTDYVNSLGKFEAQAISVRDDSWKEIDFGQYDVVYDVAGIAHIKETDENRHLYYEVNRDLAVALARKAKEDGVKQFIYLSSMSVFGMVEGHITMSTPTGPVNAYGKSKLEAERQIMALASSDFVVTIVRPPMVYGPGCKGNYQLLRKFALKIKAFPNVDNKRSMISIENMSRAVAGMIEHPRTSVWHPQDPEYIRTYDMVKSITEEEGTRLFTIRGFNWLIKILTKRIGIFKKVFGSLTYDKSMNVPLEWLE</sequence>
<dbReference type="PANTHER" id="PTHR43245">
    <property type="entry name" value="BIFUNCTIONAL POLYMYXIN RESISTANCE PROTEIN ARNA"/>
    <property type="match status" value="1"/>
</dbReference>
<dbReference type="SUPFAM" id="SSF51735">
    <property type="entry name" value="NAD(P)-binding Rossmann-fold domains"/>
    <property type="match status" value="1"/>
</dbReference>
<dbReference type="InterPro" id="IPR001509">
    <property type="entry name" value="Epimerase_deHydtase"/>
</dbReference>
<gene>
    <name evidence="2" type="ORF">CSX00_06265</name>
</gene>
<dbReference type="Gene3D" id="3.40.50.720">
    <property type="entry name" value="NAD(P)-binding Rossmann-like Domain"/>
    <property type="match status" value="1"/>
</dbReference>
<keyword evidence="3" id="KW-1185">Reference proteome</keyword>
<comment type="caution">
    <text evidence="2">The sequence shown here is derived from an EMBL/GenBank/DDBJ whole genome shotgun (WGS) entry which is preliminary data.</text>
</comment>